<protein>
    <submittedName>
        <fullName evidence="1">Uncharacterized protein</fullName>
    </submittedName>
</protein>
<dbReference type="RefSeq" id="WP_128536112.1">
    <property type="nucleotide sequence ID" value="NZ_SBIW01000024.1"/>
</dbReference>
<proteinExistence type="predicted"/>
<dbReference type="Proteomes" id="UP000286701">
    <property type="component" value="Unassembled WGS sequence"/>
</dbReference>
<sequence length="119" mass="13831">MMIKETMILLNEDYNMSPGKVSDNISPVESALENDNREGEFLKQLISRGNLLEAKEVSQMLVTEQKGLKRISILIILRQLYKNLMLPEAEKILITENLINRKVAVSQDRTRRNMVRRIF</sequence>
<comment type="caution">
    <text evidence="1">The sequence shown here is derived from an EMBL/GenBank/DDBJ whole genome shotgun (WGS) entry which is preliminary data.</text>
</comment>
<accession>A0A3S3YWA1</accession>
<evidence type="ECO:0000313" key="1">
    <source>
        <dbReference type="EMBL" id="RWY47482.1"/>
    </source>
</evidence>
<name>A0A3S3YWA1_9SPHI</name>
<organism evidence="1 2">
    <name type="scientific">Mucilaginibacter gilvus</name>
    <dbReference type="NCBI Taxonomy" id="2305909"/>
    <lineage>
        <taxon>Bacteria</taxon>
        <taxon>Pseudomonadati</taxon>
        <taxon>Bacteroidota</taxon>
        <taxon>Sphingobacteriia</taxon>
        <taxon>Sphingobacteriales</taxon>
        <taxon>Sphingobacteriaceae</taxon>
        <taxon>Mucilaginibacter</taxon>
    </lineage>
</organism>
<dbReference type="AlphaFoldDB" id="A0A3S3YWA1"/>
<evidence type="ECO:0000313" key="2">
    <source>
        <dbReference type="Proteomes" id="UP000286701"/>
    </source>
</evidence>
<keyword evidence="2" id="KW-1185">Reference proteome</keyword>
<gene>
    <name evidence="1" type="ORF">EPL05_21805</name>
</gene>
<dbReference type="EMBL" id="SBIW01000024">
    <property type="protein sequence ID" value="RWY47482.1"/>
    <property type="molecule type" value="Genomic_DNA"/>
</dbReference>
<reference evidence="1 2" key="1">
    <citation type="submission" date="2019-01" db="EMBL/GenBank/DDBJ databases">
        <title>Mucilaginibacter antarcticum sp. nov., isolated from antarctic soil.</title>
        <authorList>
            <person name="Yan Y.-Q."/>
            <person name="Du Z.-J."/>
        </authorList>
    </citation>
    <scope>NUCLEOTIDE SEQUENCE [LARGE SCALE GENOMIC DNA]</scope>
    <source>
        <strain evidence="1 2">F01003</strain>
    </source>
</reference>